<keyword evidence="2" id="KW-0677">Repeat</keyword>
<dbReference type="InterPro" id="IPR009057">
    <property type="entry name" value="Homeodomain-like_sf"/>
</dbReference>
<evidence type="ECO:0000256" key="6">
    <source>
        <dbReference type="ARBA" id="ARBA00023242"/>
    </source>
</evidence>
<keyword evidence="4" id="KW-0238">DNA-binding</keyword>
<feature type="domain" description="Myb-like" evidence="8">
    <location>
        <begin position="144"/>
        <end position="194"/>
    </location>
</feature>
<keyword evidence="6" id="KW-0539">Nucleus</keyword>
<evidence type="ECO:0000256" key="4">
    <source>
        <dbReference type="ARBA" id="ARBA00023125"/>
    </source>
</evidence>
<gene>
    <name evidence="11" type="primary">LOC115737846</name>
</gene>
<dbReference type="KEGG" id="rarg:115737846"/>
<dbReference type="PANTHER" id="PTHR45614">
    <property type="entry name" value="MYB PROTEIN-RELATED"/>
    <property type="match status" value="1"/>
</dbReference>
<feature type="domain" description="HTH myb-type" evidence="9">
    <location>
        <begin position="92"/>
        <end position="143"/>
    </location>
</feature>
<keyword evidence="3" id="KW-0805">Transcription regulation</keyword>
<dbReference type="InterPro" id="IPR001005">
    <property type="entry name" value="SANT/Myb"/>
</dbReference>
<dbReference type="SMART" id="SM00717">
    <property type="entry name" value="SANT"/>
    <property type="match status" value="2"/>
</dbReference>
<dbReference type="SUPFAM" id="SSF46689">
    <property type="entry name" value="Homeodomain-like"/>
    <property type="match status" value="1"/>
</dbReference>
<evidence type="ECO:0000259" key="8">
    <source>
        <dbReference type="PROSITE" id="PS50090"/>
    </source>
</evidence>
<dbReference type="PROSITE" id="PS51294">
    <property type="entry name" value="HTH_MYB"/>
    <property type="match status" value="2"/>
</dbReference>
<dbReference type="OrthoDB" id="2143914at2759"/>
<keyword evidence="5" id="KW-0804">Transcription</keyword>
<dbReference type="CDD" id="cd00167">
    <property type="entry name" value="SANT"/>
    <property type="match status" value="2"/>
</dbReference>
<feature type="compositionally biased region" description="Low complexity" evidence="7">
    <location>
        <begin position="304"/>
        <end position="325"/>
    </location>
</feature>
<dbReference type="GO" id="GO:0005634">
    <property type="term" value="C:nucleus"/>
    <property type="evidence" value="ECO:0007669"/>
    <property type="project" value="UniProtKB-SubCell"/>
</dbReference>
<feature type="domain" description="Myb-like" evidence="8">
    <location>
        <begin position="97"/>
        <end position="143"/>
    </location>
</feature>
<feature type="region of interest" description="Disordered" evidence="7">
    <location>
        <begin position="197"/>
        <end position="243"/>
    </location>
</feature>
<feature type="region of interest" description="Disordered" evidence="7">
    <location>
        <begin position="299"/>
        <end position="330"/>
    </location>
</feature>
<evidence type="ECO:0000256" key="5">
    <source>
        <dbReference type="ARBA" id="ARBA00023163"/>
    </source>
</evidence>
<proteinExistence type="predicted"/>
<dbReference type="GO" id="GO:0000981">
    <property type="term" value="F:DNA-binding transcription factor activity, RNA polymerase II-specific"/>
    <property type="evidence" value="ECO:0007669"/>
    <property type="project" value="TreeGrafter"/>
</dbReference>
<evidence type="ECO:0000256" key="3">
    <source>
        <dbReference type="ARBA" id="ARBA00023015"/>
    </source>
</evidence>
<comment type="subcellular location">
    <subcellularLocation>
        <location evidence="1">Nucleus</location>
    </subcellularLocation>
</comment>
<dbReference type="GeneID" id="115737846"/>
<dbReference type="FunFam" id="1.10.10.60:FF:000060">
    <property type="entry name" value="MYB transcription factor"/>
    <property type="match status" value="1"/>
</dbReference>
<name>A0A8B8NU64_9MYRT</name>
<protein>
    <submittedName>
        <fullName evidence="11">Myb-like protein AA isoform X1</fullName>
    </submittedName>
</protein>
<dbReference type="InterPro" id="IPR017930">
    <property type="entry name" value="Myb_dom"/>
</dbReference>
<feature type="domain" description="HTH myb-type" evidence="9">
    <location>
        <begin position="144"/>
        <end position="198"/>
    </location>
</feature>
<dbReference type="Pfam" id="PF13921">
    <property type="entry name" value="Myb_DNA-bind_6"/>
    <property type="match status" value="1"/>
</dbReference>
<keyword evidence="10" id="KW-1185">Reference proteome</keyword>
<dbReference type="PANTHER" id="PTHR45614:SF259">
    <property type="entry name" value="MYB DOMAIN PROTEIN 89-RELATED"/>
    <property type="match status" value="1"/>
</dbReference>
<evidence type="ECO:0000259" key="9">
    <source>
        <dbReference type="PROSITE" id="PS51294"/>
    </source>
</evidence>
<sequence length="348" mass="38102">MSAQHLKGSAGGLSLSCESSHLSRQGPENPDVGLQILTTSWERAEKLVTIQKPNARNGCILGLETKGSVLFFSGGAEEQKTQALCVKSRGHTKLCTRGHWRPAEDVKLKDLVGRFGPQNWNLIAEHLQGRSGKSCRLRWFNQLDPRINRRAFSEEEEDRLLAAHKVYGNKWAMIARLFPGRTDNAVKNHWHVITARRQREQSNVYRKRKPPSHLHHRQVLPKGLDPSSSTTLSSNVDESDSACTDLSLTPSSAMSSHALFSGSSGKKTAVVDNVNSHESFLTRNGFHFPGSVINLRGLDRHHNSGNSSDSNSEVSAPESVAAPAATPIANSNKMSTPGFIDFLGVGTT</sequence>
<feature type="compositionally biased region" description="Basic residues" evidence="7">
    <location>
        <begin position="205"/>
        <end position="219"/>
    </location>
</feature>
<dbReference type="RefSeq" id="XP_030526071.1">
    <property type="nucleotide sequence ID" value="XM_030670211.2"/>
</dbReference>
<evidence type="ECO:0000256" key="2">
    <source>
        <dbReference type="ARBA" id="ARBA00022737"/>
    </source>
</evidence>
<evidence type="ECO:0000313" key="10">
    <source>
        <dbReference type="Proteomes" id="UP000827889"/>
    </source>
</evidence>
<evidence type="ECO:0000313" key="11">
    <source>
        <dbReference type="RefSeq" id="XP_030526071.1"/>
    </source>
</evidence>
<evidence type="ECO:0000256" key="7">
    <source>
        <dbReference type="SAM" id="MobiDB-lite"/>
    </source>
</evidence>
<feature type="compositionally biased region" description="Polar residues" evidence="7">
    <location>
        <begin position="226"/>
        <end position="243"/>
    </location>
</feature>
<dbReference type="Gene3D" id="1.10.10.60">
    <property type="entry name" value="Homeodomain-like"/>
    <property type="match status" value="2"/>
</dbReference>
<dbReference type="Proteomes" id="UP000827889">
    <property type="component" value="Chromosome 7"/>
</dbReference>
<evidence type="ECO:0000256" key="1">
    <source>
        <dbReference type="ARBA" id="ARBA00004123"/>
    </source>
</evidence>
<dbReference type="InterPro" id="IPR050560">
    <property type="entry name" value="MYB_TF"/>
</dbReference>
<dbReference type="GO" id="GO:0000978">
    <property type="term" value="F:RNA polymerase II cis-regulatory region sequence-specific DNA binding"/>
    <property type="evidence" value="ECO:0007669"/>
    <property type="project" value="TreeGrafter"/>
</dbReference>
<organism evidence="10 11">
    <name type="scientific">Rhodamnia argentea</name>
    <dbReference type="NCBI Taxonomy" id="178133"/>
    <lineage>
        <taxon>Eukaryota</taxon>
        <taxon>Viridiplantae</taxon>
        <taxon>Streptophyta</taxon>
        <taxon>Embryophyta</taxon>
        <taxon>Tracheophyta</taxon>
        <taxon>Spermatophyta</taxon>
        <taxon>Magnoliopsida</taxon>
        <taxon>eudicotyledons</taxon>
        <taxon>Gunneridae</taxon>
        <taxon>Pentapetalae</taxon>
        <taxon>rosids</taxon>
        <taxon>malvids</taxon>
        <taxon>Myrtales</taxon>
        <taxon>Myrtaceae</taxon>
        <taxon>Myrtoideae</taxon>
        <taxon>Myrteae</taxon>
        <taxon>Australasian group</taxon>
        <taxon>Rhodamnia</taxon>
    </lineage>
</organism>
<accession>A0A8B8NU64</accession>
<dbReference type="AlphaFoldDB" id="A0A8B8NU64"/>
<dbReference type="PROSITE" id="PS50090">
    <property type="entry name" value="MYB_LIKE"/>
    <property type="match status" value="2"/>
</dbReference>
<reference evidence="11" key="1">
    <citation type="submission" date="2025-08" db="UniProtKB">
        <authorList>
            <consortium name="RefSeq"/>
        </authorList>
    </citation>
    <scope>IDENTIFICATION</scope>
    <source>
        <tissue evidence="11">Leaf</tissue>
    </source>
</reference>